<feature type="region of interest" description="Disordered" evidence="1">
    <location>
        <begin position="91"/>
        <end position="113"/>
    </location>
</feature>
<sequence length="290" mass="31301">MIYSAALPHTSTRGGLTYGWAYIEGHIALAPLPARGATETETDGASEGYGSTAVSAPEPCLHRALWATRFPRCADNAHTWHAVREAWEPASDSRVKTQTTQDDPKGGWCPLRASEPARLSGRLPVASGRSSQRQMSWQCIVHCIGIWPTPFGRNRIHRPIHVHHETAPALAQSASSTPCGSRRWLPAHAQGPNQAPRPTPPCVPTSPPSPPSRAAVAPEHGGPGPWPTASSIASPSLPSSLLFSFPFPASPERPDHLSANGFRDGVVKKEFAGLLPFRHAPRRLTWNNHE</sequence>
<evidence type="ECO:0000313" key="2">
    <source>
        <dbReference type="EMBL" id="RFU79602.1"/>
    </source>
</evidence>
<evidence type="ECO:0000313" key="3">
    <source>
        <dbReference type="Proteomes" id="UP000266272"/>
    </source>
</evidence>
<evidence type="ECO:0000256" key="1">
    <source>
        <dbReference type="SAM" id="MobiDB-lite"/>
    </source>
</evidence>
<feature type="region of interest" description="Disordered" evidence="1">
    <location>
        <begin position="168"/>
        <end position="231"/>
    </location>
</feature>
<dbReference type="EMBL" id="PXOA01000150">
    <property type="protein sequence ID" value="RFU79602.1"/>
    <property type="molecule type" value="Genomic_DNA"/>
</dbReference>
<name>A0A395NU25_TRIAR</name>
<comment type="caution">
    <text evidence="2">The sequence shown here is derived from an EMBL/GenBank/DDBJ whole genome shotgun (WGS) entry which is preliminary data.</text>
</comment>
<organism evidence="2 3">
    <name type="scientific">Trichoderma arundinaceum</name>
    <dbReference type="NCBI Taxonomy" id="490622"/>
    <lineage>
        <taxon>Eukaryota</taxon>
        <taxon>Fungi</taxon>
        <taxon>Dikarya</taxon>
        <taxon>Ascomycota</taxon>
        <taxon>Pezizomycotina</taxon>
        <taxon>Sordariomycetes</taxon>
        <taxon>Hypocreomycetidae</taxon>
        <taxon>Hypocreales</taxon>
        <taxon>Hypocreaceae</taxon>
        <taxon>Trichoderma</taxon>
    </lineage>
</organism>
<feature type="compositionally biased region" description="Pro residues" evidence="1">
    <location>
        <begin position="195"/>
        <end position="211"/>
    </location>
</feature>
<dbReference type="AlphaFoldDB" id="A0A395NU25"/>
<keyword evidence="3" id="KW-1185">Reference proteome</keyword>
<reference evidence="2 3" key="1">
    <citation type="journal article" date="2018" name="PLoS Pathog.">
        <title>Evolution of structural diversity of trichothecenes, a family of toxins produced by plant pathogenic and entomopathogenic fungi.</title>
        <authorList>
            <person name="Proctor R.H."/>
            <person name="McCormick S.P."/>
            <person name="Kim H.S."/>
            <person name="Cardoza R.E."/>
            <person name="Stanley A.M."/>
            <person name="Lindo L."/>
            <person name="Kelly A."/>
            <person name="Brown D.W."/>
            <person name="Lee T."/>
            <person name="Vaughan M.M."/>
            <person name="Alexander N.J."/>
            <person name="Busman M."/>
            <person name="Gutierrez S."/>
        </authorList>
    </citation>
    <scope>NUCLEOTIDE SEQUENCE [LARGE SCALE GENOMIC DNA]</scope>
    <source>
        <strain evidence="2 3">IBT 40837</strain>
    </source>
</reference>
<proteinExistence type="predicted"/>
<dbReference type="Proteomes" id="UP000266272">
    <property type="component" value="Unassembled WGS sequence"/>
</dbReference>
<accession>A0A395NU25</accession>
<gene>
    <name evidence="2" type="ORF">TARUN_2650</name>
</gene>
<protein>
    <submittedName>
        <fullName evidence="2">Uncharacterized protein</fullName>
    </submittedName>
</protein>